<feature type="compositionally biased region" description="Gly residues" evidence="1">
    <location>
        <begin position="501"/>
        <end position="511"/>
    </location>
</feature>
<proteinExistence type="predicted"/>
<organism evidence="3">
    <name type="scientific">Pseudogymnoascus destructans</name>
    <dbReference type="NCBI Taxonomy" id="655981"/>
    <lineage>
        <taxon>Eukaryota</taxon>
        <taxon>Fungi</taxon>
        <taxon>Dikarya</taxon>
        <taxon>Ascomycota</taxon>
        <taxon>Pezizomycotina</taxon>
        <taxon>Leotiomycetes</taxon>
        <taxon>Thelebolales</taxon>
        <taxon>Thelebolaceae</taxon>
        <taxon>Pseudogymnoascus</taxon>
    </lineage>
</organism>
<feature type="region of interest" description="Disordered" evidence="1">
    <location>
        <begin position="413"/>
        <end position="523"/>
    </location>
</feature>
<reference evidence="3" key="1">
    <citation type="submission" date="2016-03" db="EMBL/GenBank/DDBJ databases">
        <title>Updated assembly of Pseudogymnoascus destructans, the fungus causing white-nose syndrome of bats.</title>
        <authorList>
            <person name="Palmer J.M."/>
            <person name="Drees K.P."/>
            <person name="Foster J.T."/>
            <person name="Lindner D.L."/>
        </authorList>
    </citation>
    <scope>NUCLEOTIDE SEQUENCE [LARGE SCALE GENOMIC DNA]</scope>
    <source>
        <strain evidence="3">20631-21</strain>
    </source>
</reference>
<feature type="region of interest" description="Disordered" evidence="1">
    <location>
        <begin position="555"/>
        <end position="574"/>
    </location>
</feature>
<feature type="region of interest" description="Disordered" evidence="1">
    <location>
        <begin position="270"/>
        <end position="290"/>
    </location>
</feature>
<feature type="transmembrane region" description="Helical" evidence="2">
    <location>
        <begin position="21"/>
        <end position="39"/>
    </location>
</feature>
<dbReference type="VEuPathDB" id="FungiDB:GMDG_01716"/>
<feature type="compositionally biased region" description="Polar residues" evidence="1">
    <location>
        <begin position="343"/>
        <end position="352"/>
    </location>
</feature>
<dbReference type="Proteomes" id="UP000077154">
    <property type="component" value="Unassembled WGS sequence"/>
</dbReference>
<protein>
    <submittedName>
        <fullName evidence="3">Uncharacterized protein</fullName>
    </submittedName>
</protein>
<evidence type="ECO:0000313" key="3">
    <source>
        <dbReference type="EMBL" id="OAF60689.1"/>
    </source>
</evidence>
<evidence type="ECO:0000256" key="1">
    <source>
        <dbReference type="SAM" id="MobiDB-lite"/>
    </source>
</evidence>
<keyword evidence="2" id="KW-0812">Transmembrane</keyword>
<dbReference type="EMBL" id="KV441391">
    <property type="protein sequence ID" value="OAF60689.1"/>
    <property type="molecule type" value="Genomic_DNA"/>
</dbReference>
<feature type="compositionally biased region" description="Polar residues" evidence="1">
    <location>
        <begin position="82"/>
        <end position="101"/>
    </location>
</feature>
<feature type="compositionally biased region" description="Basic and acidic residues" evidence="1">
    <location>
        <begin position="270"/>
        <end position="282"/>
    </location>
</feature>
<keyword evidence="2" id="KW-0472">Membrane</keyword>
<evidence type="ECO:0000256" key="2">
    <source>
        <dbReference type="SAM" id="Phobius"/>
    </source>
</evidence>
<gene>
    <name evidence="3" type="ORF">VC83_03582</name>
</gene>
<sequence length="632" mass="67111">MFIDQPRLSRREMKGAQMGQVIGSIILGLAASVIAYYFLRRFRRSHSEPTYLPTAYLKRKWIHWDVPQSRMSRTDAAHLEPISSNSTAGPNRGQPPSTGDSSAILSAPFNFGINSASNSDVALSSSAIDRNTSLRSIATLPEYAFYPKSTEQVLGRAGERDGIDTVVKFPDIAEAAEEERREDEMEALYQVRLARREEIAAREERRRLRREARDRGDLDTLAELRTRGRPESNTNLDALRAEHSRLRERERAVSQVSYEGLGVAHLDGSRVRANSEESERPLLGDAGDMGAGGRASMGSVLTFDNTARYSERYSEDDPGRPPMYDEISLGAGRDVPPGYMPSAYTSGGNSTRTRPDLPLSSHPVTELDLGLCSASPPIIERRASASPPVPFPDIEEGYDTDDAAELNRLNRLNRLNNNSGSGSGASSSGATTAANTSSSRRASATFIDPIAQRGLSPSPGRRVSPPRHVQLPRTASFPAVASEGGLTPPSQSPSPTPPGAAPGGASGGSSGAGNASGDPAPRRMSTLARRRISVNDLMGTVGRAAEDVVPQKTSYVLHTPPMPSTTPPLGERRRSSFMGLPRLGGGGGGNGGQVQGGLGVGPSIVVESATPVVGPGGGGRGALGWENERAGG</sequence>
<feature type="region of interest" description="Disordered" evidence="1">
    <location>
        <begin position="80"/>
        <end position="101"/>
    </location>
</feature>
<dbReference type="RefSeq" id="XP_024325970.1">
    <property type="nucleotide sequence ID" value="XM_024467228.1"/>
</dbReference>
<name>A0A177AEZ4_9PEZI</name>
<keyword evidence="2" id="KW-1133">Transmembrane helix</keyword>
<feature type="region of interest" description="Disordered" evidence="1">
    <location>
        <begin position="329"/>
        <end position="362"/>
    </location>
</feature>
<dbReference type="OrthoDB" id="5376312at2759"/>
<feature type="compositionally biased region" description="Low complexity" evidence="1">
    <location>
        <begin position="413"/>
        <end position="445"/>
    </location>
</feature>
<feature type="compositionally biased region" description="Low complexity" evidence="1">
    <location>
        <begin position="453"/>
        <end position="467"/>
    </location>
</feature>
<feature type="region of interest" description="Disordered" evidence="1">
    <location>
        <begin position="609"/>
        <end position="632"/>
    </location>
</feature>
<dbReference type="AlphaFoldDB" id="A0A177AEZ4"/>
<dbReference type="GeneID" id="36286658"/>
<accession>A0A177AEZ4</accession>
<feature type="compositionally biased region" description="Pro residues" evidence="1">
    <location>
        <begin position="490"/>
        <end position="500"/>
    </location>
</feature>
<dbReference type="eggNOG" id="ENOG502S1SC">
    <property type="taxonomic scope" value="Eukaryota"/>
</dbReference>